<feature type="domain" description="Protein kinase" evidence="13">
    <location>
        <begin position="11"/>
        <end position="265"/>
    </location>
</feature>
<dbReference type="Pfam" id="PF13976">
    <property type="entry name" value="gag_pre-integrs"/>
    <property type="match status" value="1"/>
</dbReference>
<evidence type="ECO:0000256" key="3">
    <source>
        <dbReference type="ARBA" id="ARBA00012513"/>
    </source>
</evidence>
<dbReference type="Pfam" id="PF03822">
    <property type="entry name" value="NAF"/>
    <property type="match status" value="1"/>
</dbReference>
<dbReference type="FunFam" id="3.30.200.20:FF:000096">
    <property type="entry name" value="Non-specific serine/threonine protein kinase"/>
    <property type="match status" value="1"/>
</dbReference>
<keyword evidence="6 12" id="KW-0547">Nucleotide-binding</keyword>
<dbReference type="SMART" id="SM00220">
    <property type="entry name" value="S_TKc"/>
    <property type="match status" value="1"/>
</dbReference>
<dbReference type="GO" id="GO:0005524">
    <property type="term" value="F:ATP binding"/>
    <property type="evidence" value="ECO:0007669"/>
    <property type="project" value="UniProtKB-UniRule"/>
</dbReference>
<dbReference type="CDD" id="cd12195">
    <property type="entry name" value="CIPK_C"/>
    <property type="match status" value="1"/>
</dbReference>
<sequence length="648" mass="73272">MMEKKILFEKYEIGKQLGKGTFAKVFHATNLVTGENVAIKVIKKEIVKSQEMMEQIKREISVMRLVRHPNIVELKEVMATKTKIFIVMEYVKGGELFAKVAKGRLKEDMARKYFQQLISAVEFCHSCGVSHRDLKPENLLLDENENLKVTDFGLSALPEQLLNDGLLYTQCGTPAYIAPEIIRNKGYNGGKSDIWSCGVVLYVLLAGCLPFQDANLVNLYRKIFKAEYRFPPWLSTEAKRLISRILVPNPQKRISITGIMKDPWFRKGLKMPINGIIPSSIDHEHDTISMLDKFGKEEYLKHGGMIKSPSSPALLNAFELISSMSAGANLSSLFENKKKTESIFTSRCSATIIMAKIQLLANKLNFKVARINGSTLRLQGSSNIRAKARLLVTVEVFKVAPEVAVVKFSKISGDSQEYTKFFEEEVRPNLKDIVWTWHVEDVLSGCDKEEIKIPMKCASSKDLSQRDHYHCVVVETRIFMHDEEPNKYTGKGGVLKVTKGVLVVIKGQRNSTNLYVRQGSTVTGDAAISTPSLSKSDVAKLWHMRLGNMSENRMTELSMRGLIDGQSITKLEFCEHSIFGKQKRVRFTKGIHSTKGILDYIHSNLWGPARVPSRGGSNYLLTIIDDYFRKVWVLFLKQKNDVLPTFKE</sequence>
<keyword evidence="5" id="KW-0808">Transferase</keyword>
<dbReference type="SUPFAM" id="SSF56112">
    <property type="entry name" value="Protein kinase-like (PK-like)"/>
    <property type="match status" value="1"/>
</dbReference>
<evidence type="ECO:0000259" key="14">
    <source>
        <dbReference type="PROSITE" id="PS50816"/>
    </source>
</evidence>
<dbReference type="STRING" id="4072.A0A2G3AGC6"/>
<dbReference type="InterPro" id="IPR025724">
    <property type="entry name" value="GAG-pre-integrase_dom"/>
</dbReference>
<evidence type="ECO:0000256" key="9">
    <source>
        <dbReference type="ARBA" id="ARBA00023211"/>
    </source>
</evidence>
<dbReference type="GO" id="GO:0004674">
    <property type="term" value="F:protein serine/threonine kinase activity"/>
    <property type="evidence" value="ECO:0000318"/>
    <property type="project" value="GO_Central"/>
</dbReference>
<proteinExistence type="inferred from homology"/>
<comment type="similarity">
    <text evidence="2">Belongs to the protein kinase superfamily. CAMK Ser/Thr protein kinase family. SNF1 subfamily.</text>
</comment>
<keyword evidence="8 12" id="KW-0067">ATP-binding</keyword>
<dbReference type="OMA" id="TIIMAKI"/>
<evidence type="ECO:0000256" key="5">
    <source>
        <dbReference type="ARBA" id="ARBA00022679"/>
    </source>
</evidence>
<dbReference type="Gramene" id="PHT93289">
    <property type="protein sequence ID" value="PHT93289"/>
    <property type="gene ID" value="T459_01171"/>
</dbReference>
<comment type="caution">
    <text evidence="15">The sequence shown here is derived from an EMBL/GenBank/DDBJ whole genome shotgun (WGS) entry which is preliminary data.</text>
</comment>
<evidence type="ECO:0000313" key="15">
    <source>
        <dbReference type="EMBL" id="PHT93289.1"/>
    </source>
</evidence>
<dbReference type="GO" id="GO:0007165">
    <property type="term" value="P:signal transduction"/>
    <property type="evidence" value="ECO:0000318"/>
    <property type="project" value="GO_Central"/>
</dbReference>
<organism evidence="15 16">
    <name type="scientific">Capsicum annuum</name>
    <name type="common">Capsicum pepper</name>
    <dbReference type="NCBI Taxonomy" id="4072"/>
    <lineage>
        <taxon>Eukaryota</taxon>
        <taxon>Viridiplantae</taxon>
        <taxon>Streptophyta</taxon>
        <taxon>Embryophyta</taxon>
        <taxon>Tracheophyta</taxon>
        <taxon>Spermatophyta</taxon>
        <taxon>Magnoliopsida</taxon>
        <taxon>eudicotyledons</taxon>
        <taxon>Gunneridae</taxon>
        <taxon>Pentapetalae</taxon>
        <taxon>asterids</taxon>
        <taxon>lamiids</taxon>
        <taxon>Solanales</taxon>
        <taxon>Solanaceae</taxon>
        <taxon>Solanoideae</taxon>
        <taxon>Capsiceae</taxon>
        <taxon>Capsicum</taxon>
    </lineage>
</organism>
<dbReference type="PROSITE" id="PS50816">
    <property type="entry name" value="NAF"/>
    <property type="match status" value="1"/>
</dbReference>
<evidence type="ECO:0000313" key="16">
    <source>
        <dbReference type="Proteomes" id="UP000222542"/>
    </source>
</evidence>
<dbReference type="PROSITE" id="PS00108">
    <property type="entry name" value="PROTEIN_KINASE_ST"/>
    <property type="match status" value="1"/>
</dbReference>
<keyword evidence="16" id="KW-1185">Reference proteome</keyword>
<dbReference type="Gene3D" id="1.10.510.10">
    <property type="entry name" value="Transferase(Phosphotransferase) domain 1"/>
    <property type="match status" value="1"/>
</dbReference>
<keyword evidence="4" id="KW-0723">Serine/threonine-protein kinase</keyword>
<keyword evidence="7 15" id="KW-0418">Kinase</keyword>
<evidence type="ECO:0000259" key="13">
    <source>
        <dbReference type="PROSITE" id="PS50011"/>
    </source>
</evidence>
<dbReference type="PROSITE" id="PS00107">
    <property type="entry name" value="PROTEIN_KINASE_ATP"/>
    <property type="match status" value="1"/>
</dbReference>
<dbReference type="Pfam" id="PF00069">
    <property type="entry name" value="Pkinase"/>
    <property type="match status" value="1"/>
</dbReference>
<protein>
    <recommendedName>
        <fullName evidence="3">non-specific serine/threonine protein kinase</fullName>
        <ecNumber evidence="3">2.7.11.1</ecNumber>
    </recommendedName>
</protein>
<gene>
    <name evidence="15" type="ORF">T459_01171</name>
</gene>
<keyword evidence="9" id="KW-0464">Manganese</keyword>
<dbReference type="InterPro" id="IPR011009">
    <property type="entry name" value="Kinase-like_dom_sf"/>
</dbReference>
<feature type="binding site" evidence="12">
    <location>
        <position position="44"/>
    </location>
    <ligand>
        <name>ATP</name>
        <dbReference type="ChEBI" id="CHEBI:30616"/>
    </ligand>
</feature>
<accession>A0A2G3AGC6</accession>
<dbReference type="InterPro" id="IPR018451">
    <property type="entry name" value="NAF/FISL_domain"/>
</dbReference>
<evidence type="ECO:0000256" key="7">
    <source>
        <dbReference type="ARBA" id="ARBA00022777"/>
    </source>
</evidence>
<dbReference type="FunFam" id="3.30.310.80:FF:000005">
    <property type="entry name" value="Non-specific serine/threonine protein kinase"/>
    <property type="match status" value="1"/>
</dbReference>
<dbReference type="InterPro" id="IPR017441">
    <property type="entry name" value="Protein_kinase_ATP_BS"/>
</dbReference>
<reference evidence="15 16" key="2">
    <citation type="journal article" date="2017" name="Genome Biol.">
        <title>New reference genome sequences of hot pepper reveal the massive evolution of plant disease-resistance genes by retroduplication.</title>
        <authorList>
            <person name="Kim S."/>
            <person name="Park J."/>
            <person name="Yeom S.I."/>
            <person name="Kim Y.M."/>
            <person name="Seo E."/>
            <person name="Kim K.T."/>
            <person name="Kim M.S."/>
            <person name="Lee J.M."/>
            <person name="Cheong K."/>
            <person name="Shin H.S."/>
            <person name="Kim S.B."/>
            <person name="Han K."/>
            <person name="Lee J."/>
            <person name="Park M."/>
            <person name="Lee H.A."/>
            <person name="Lee H.Y."/>
            <person name="Lee Y."/>
            <person name="Oh S."/>
            <person name="Lee J.H."/>
            <person name="Choi E."/>
            <person name="Choi E."/>
            <person name="Lee S.E."/>
            <person name="Jeon J."/>
            <person name="Kim H."/>
            <person name="Choi G."/>
            <person name="Song H."/>
            <person name="Lee J."/>
            <person name="Lee S.C."/>
            <person name="Kwon J.K."/>
            <person name="Lee H.Y."/>
            <person name="Koo N."/>
            <person name="Hong Y."/>
            <person name="Kim R.W."/>
            <person name="Kang W.H."/>
            <person name="Huh J.H."/>
            <person name="Kang B.C."/>
            <person name="Yang T.J."/>
            <person name="Lee Y.H."/>
            <person name="Bennetzen J.L."/>
            <person name="Choi D."/>
        </authorList>
    </citation>
    <scope>NUCLEOTIDE SEQUENCE [LARGE SCALE GENOMIC DNA]</scope>
    <source>
        <strain evidence="16">cv. CM334</strain>
    </source>
</reference>
<evidence type="ECO:0000256" key="8">
    <source>
        <dbReference type="ARBA" id="ARBA00022840"/>
    </source>
</evidence>
<dbReference type="InterPro" id="IPR008271">
    <property type="entry name" value="Ser/Thr_kinase_AS"/>
</dbReference>
<dbReference type="EC" id="2.7.11.1" evidence="3"/>
<dbReference type="InterPro" id="IPR004041">
    <property type="entry name" value="NAF_dom"/>
</dbReference>
<evidence type="ECO:0000256" key="1">
    <source>
        <dbReference type="ARBA" id="ARBA00001936"/>
    </source>
</evidence>
<evidence type="ECO:0000256" key="11">
    <source>
        <dbReference type="ARBA" id="ARBA00048679"/>
    </source>
</evidence>
<dbReference type="GO" id="GO:0106310">
    <property type="term" value="F:protein serine kinase activity"/>
    <property type="evidence" value="ECO:0007669"/>
    <property type="project" value="RHEA"/>
</dbReference>
<dbReference type="AlphaFoldDB" id="A0A2G3AGC6"/>
<feature type="domain" description="NAF" evidence="14">
    <location>
        <begin position="310"/>
        <end position="335"/>
    </location>
</feature>
<dbReference type="Proteomes" id="UP000222542">
    <property type="component" value="Unassembled WGS sequence"/>
</dbReference>
<comment type="catalytic activity">
    <reaction evidence="10">
        <text>L-threonyl-[protein] + ATP = O-phospho-L-threonyl-[protein] + ADP + H(+)</text>
        <dbReference type="Rhea" id="RHEA:46608"/>
        <dbReference type="Rhea" id="RHEA-COMP:11060"/>
        <dbReference type="Rhea" id="RHEA-COMP:11605"/>
        <dbReference type="ChEBI" id="CHEBI:15378"/>
        <dbReference type="ChEBI" id="CHEBI:30013"/>
        <dbReference type="ChEBI" id="CHEBI:30616"/>
        <dbReference type="ChEBI" id="CHEBI:61977"/>
        <dbReference type="ChEBI" id="CHEBI:456216"/>
        <dbReference type="EC" id="2.7.11.1"/>
    </reaction>
</comment>
<evidence type="ECO:0000256" key="6">
    <source>
        <dbReference type="ARBA" id="ARBA00022741"/>
    </source>
</evidence>
<dbReference type="PROSITE" id="PS50011">
    <property type="entry name" value="PROTEIN_KINASE_DOM"/>
    <property type="match status" value="1"/>
</dbReference>
<dbReference type="PANTHER" id="PTHR43895:SF100">
    <property type="entry name" value="NON-SPECIFIC SERINE_THREONINE PROTEIN KINASE"/>
    <property type="match status" value="1"/>
</dbReference>
<comment type="cofactor">
    <cofactor evidence="1">
        <name>Mn(2+)</name>
        <dbReference type="ChEBI" id="CHEBI:29035"/>
    </cofactor>
</comment>
<name>A0A2G3AGC6_CAPAN</name>
<evidence type="ECO:0000256" key="10">
    <source>
        <dbReference type="ARBA" id="ARBA00047899"/>
    </source>
</evidence>
<dbReference type="InterPro" id="IPR000719">
    <property type="entry name" value="Prot_kinase_dom"/>
</dbReference>
<dbReference type="PANTHER" id="PTHR43895">
    <property type="entry name" value="CALCIUM/CALMODULIN-DEPENDENT PROTEIN KINASE KINASE-RELATED"/>
    <property type="match status" value="1"/>
</dbReference>
<evidence type="ECO:0000256" key="2">
    <source>
        <dbReference type="ARBA" id="ARBA00006234"/>
    </source>
</evidence>
<dbReference type="FunFam" id="1.10.510.10:FF:000279">
    <property type="entry name" value="Non-specific serine/threonine protein kinase"/>
    <property type="match status" value="1"/>
</dbReference>
<comment type="catalytic activity">
    <reaction evidence="11">
        <text>L-seryl-[protein] + ATP = O-phospho-L-seryl-[protein] + ADP + H(+)</text>
        <dbReference type="Rhea" id="RHEA:17989"/>
        <dbReference type="Rhea" id="RHEA-COMP:9863"/>
        <dbReference type="Rhea" id="RHEA-COMP:11604"/>
        <dbReference type="ChEBI" id="CHEBI:15378"/>
        <dbReference type="ChEBI" id="CHEBI:29999"/>
        <dbReference type="ChEBI" id="CHEBI:30616"/>
        <dbReference type="ChEBI" id="CHEBI:83421"/>
        <dbReference type="ChEBI" id="CHEBI:456216"/>
        <dbReference type="EC" id="2.7.11.1"/>
    </reaction>
</comment>
<dbReference type="EMBL" id="AYRZ02000001">
    <property type="protein sequence ID" value="PHT93289.1"/>
    <property type="molecule type" value="Genomic_DNA"/>
</dbReference>
<evidence type="ECO:0000256" key="4">
    <source>
        <dbReference type="ARBA" id="ARBA00022527"/>
    </source>
</evidence>
<evidence type="ECO:0000256" key="12">
    <source>
        <dbReference type="PROSITE-ProRule" id="PRU10141"/>
    </source>
</evidence>
<dbReference type="Gene3D" id="3.30.310.80">
    <property type="entry name" value="Kinase associated domain 1, KA1"/>
    <property type="match status" value="1"/>
</dbReference>
<reference evidence="15 16" key="1">
    <citation type="journal article" date="2014" name="Nat. Genet.">
        <title>Genome sequence of the hot pepper provides insights into the evolution of pungency in Capsicum species.</title>
        <authorList>
            <person name="Kim S."/>
            <person name="Park M."/>
            <person name="Yeom S.I."/>
            <person name="Kim Y.M."/>
            <person name="Lee J.M."/>
            <person name="Lee H.A."/>
            <person name="Seo E."/>
            <person name="Choi J."/>
            <person name="Cheong K."/>
            <person name="Kim K.T."/>
            <person name="Jung K."/>
            <person name="Lee G.W."/>
            <person name="Oh S.K."/>
            <person name="Bae C."/>
            <person name="Kim S.B."/>
            <person name="Lee H.Y."/>
            <person name="Kim S.Y."/>
            <person name="Kim M.S."/>
            <person name="Kang B.C."/>
            <person name="Jo Y.D."/>
            <person name="Yang H.B."/>
            <person name="Jeong H.J."/>
            <person name="Kang W.H."/>
            <person name="Kwon J.K."/>
            <person name="Shin C."/>
            <person name="Lim J.Y."/>
            <person name="Park J.H."/>
            <person name="Huh J.H."/>
            <person name="Kim J.S."/>
            <person name="Kim B.D."/>
            <person name="Cohen O."/>
            <person name="Paran I."/>
            <person name="Suh M.C."/>
            <person name="Lee S.B."/>
            <person name="Kim Y.K."/>
            <person name="Shin Y."/>
            <person name="Noh S.J."/>
            <person name="Park J."/>
            <person name="Seo Y.S."/>
            <person name="Kwon S.Y."/>
            <person name="Kim H.A."/>
            <person name="Park J.M."/>
            <person name="Kim H.J."/>
            <person name="Choi S.B."/>
            <person name="Bosland P.W."/>
            <person name="Reeves G."/>
            <person name="Jo S.H."/>
            <person name="Lee B.W."/>
            <person name="Cho H.T."/>
            <person name="Choi H.S."/>
            <person name="Lee M.S."/>
            <person name="Yu Y."/>
            <person name="Do Choi Y."/>
            <person name="Park B.S."/>
            <person name="van Deynze A."/>
            <person name="Ashrafi H."/>
            <person name="Hill T."/>
            <person name="Kim W.T."/>
            <person name="Pai H.S."/>
            <person name="Ahn H.K."/>
            <person name="Yeam I."/>
            <person name="Giovannoni J.J."/>
            <person name="Rose J.K."/>
            <person name="Sorensen I."/>
            <person name="Lee S.J."/>
            <person name="Kim R.W."/>
            <person name="Choi I.Y."/>
            <person name="Choi B.S."/>
            <person name="Lim J.S."/>
            <person name="Lee Y.H."/>
            <person name="Choi D."/>
        </authorList>
    </citation>
    <scope>NUCLEOTIDE SEQUENCE [LARGE SCALE GENOMIC DNA]</scope>
    <source>
        <strain evidence="16">cv. CM334</strain>
    </source>
</reference>